<dbReference type="EMBL" id="PGET01000001">
    <property type="protein sequence ID" value="PJJ29277.1"/>
    <property type="molecule type" value="Genomic_DNA"/>
</dbReference>
<dbReference type="InterPro" id="IPR011611">
    <property type="entry name" value="PfkB_dom"/>
</dbReference>
<organism evidence="5 6">
    <name type="scientific">[Clostridium] celerecrescens 18A</name>
    <dbReference type="NCBI Taxonomy" id="1286362"/>
    <lineage>
        <taxon>Bacteria</taxon>
        <taxon>Bacillati</taxon>
        <taxon>Bacillota</taxon>
        <taxon>Clostridia</taxon>
        <taxon>Lachnospirales</taxon>
        <taxon>Lachnospiraceae</taxon>
        <taxon>Lacrimispora</taxon>
    </lineage>
</organism>
<evidence type="ECO:0000313" key="5">
    <source>
        <dbReference type="EMBL" id="PJJ29277.1"/>
    </source>
</evidence>
<dbReference type="OrthoDB" id="9775849at2"/>
<proteinExistence type="inferred from homology"/>
<dbReference type="Gene3D" id="3.40.1190.20">
    <property type="match status" value="1"/>
</dbReference>
<keyword evidence="2" id="KW-0808">Transferase</keyword>
<dbReference type="InterPro" id="IPR029056">
    <property type="entry name" value="Ribokinase-like"/>
</dbReference>
<feature type="domain" description="Carbohydrate kinase PfkB" evidence="4">
    <location>
        <begin position="19"/>
        <end position="269"/>
    </location>
</feature>
<evidence type="ECO:0000256" key="1">
    <source>
        <dbReference type="ARBA" id="ARBA00010688"/>
    </source>
</evidence>
<dbReference type="Pfam" id="PF00294">
    <property type="entry name" value="PfkB"/>
    <property type="match status" value="1"/>
</dbReference>
<dbReference type="GO" id="GO:0016301">
    <property type="term" value="F:kinase activity"/>
    <property type="evidence" value="ECO:0007669"/>
    <property type="project" value="UniProtKB-KW"/>
</dbReference>
<sequence length="285" mass="31159">MDKYDVSVLGFGDNVVDKYVHIKTMYPGGNCVNFAVYADMFGAKRSAYMGYFGDDAEAEHVIAALEEIGIEMIKCEQLKGENGCAKATIIDGDRIFLGSNEGGIRGKTPFILDRFDLEYIKQFDLVHSGNYCFMEQELHKIREAGILVSFDFSDDSTEEYYKKVAPDVDFAFCSFDGTNEEAKEHLKKVASYGPKLAVASRGADGCILYDGKSFYMQKAAPVETVVDTMGAGDSLITSFMVGYVAHLKRGEADADAITESLHEAAGFAANICGISGAFGYGKIYE</sequence>
<dbReference type="PANTHER" id="PTHR43085">
    <property type="entry name" value="HEXOKINASE FAMILY MEMBER"/>
    <property type="match status" value="1"/>
</dbReference>
<dbReference type="AlphaFoldDB" id="A0A2M8Z754"/>
<dbReference type="SUPFAM" id="SSF53613">
    <property type="entry name" value="Ribokinase-like"/>
    <property type="match status" value="1"/>
</dbReference>
<reference evidence="5 6" key="1">
    <citation type="submission" date="2017-11" db="EMBL/GenBank/DDBJ databases">
        <title>Understudied soil microbes with underappreciated capabilities: Untangling the Clostridium saccharolyticum group.</title>
        <authorList>
            <person name="Leschine S."/>
        </authorList>
    </citation>
    <scope>NUCLEOTIDE SEQUENCE [LARGE SCALE GENOMIC DNA]</scope>
    <source>
        <strain evidence="5 6">18A</strain>
    </source>
</reference>
<comment type="caution">
    <text evidence="5">The sequence shown here is derived from an EMBL/GenBank/DDBJ whole genome shotgun (WGS) entry which is preliminary data.</text>
</comment>
<evidence type="ECO:0000256" key="2">
    <source>
        <dbReference type="ARBA" id="ARBA00022679"/>
    </source>
</evidence>
<dbReference type="Proteomes" id="UP000231092">
    <property type="component" value="Unassembled WGS sequence"/>
</dbReference>
<comment type="similarity">
    <text evidence="1">Belongs to the carbohydrate kinase PfkB family.</text>
</comment>
<dbReference type="RefSeq" id="WP_100305683.1">
    <property type="nucleotide sequence ID" value="NZ_PGET01000001.1"/>
</dbReference>
<name>A0A2M8Z754_9FIRM</name>
<accession>A0A2M8Z754</accession>
<evidence type="ECO:0000256" key="3">
    <source>
        <dbReference type="ARBA" id="ARBA00022777"/>
    </source>
</evidence>
<evidence type="ECO:0000313" key="6">
    <source>
        <dbReference type="Proteomes" id="UP000231092"/>
    </source>
</evidence>
<protein>
    <submittedName>
        <fullName evidence="5">Sugar/nucleoside kinase (Ribokinase family)</fullName>
    </submittedName>
</protein>
<dbReference type="InterPro" id="IPR050306">
    <property type="entry name" value="PfkB_Carbo_kinase"/>
</dbReference>
<evidence type="ECO:0000259" key="4">
    <source>
        <dbReference type="Pfam" id="PF00294"/>
    </source>
</evidence>
<keyword evidence="3 5" id="KW-0418">Kinase</keyword>
<gene>
    <name evidence="5" type="ORF">H171_2818</name>
</gene>
<dbReference type="PANTHER" id="PTHR43085:SF41">
    <property type="entry name" value="FRUCTOSELYSINE 6-KINASE"/>
    <property type="match status" value="1"/>
</dbReference>